<gene>
    <name evidence="2" type="ORF">LZC94_34145</name>
</gene>
<reference evidence="2 3" key="1">
    <citation type="submission" date="2021-12" db="EMBL/GenBank/DDBJ databases">
        <title>Discovery of the Pendulisporaceae a myxobacterial family with distinct sporulation behavior and unique specialized metabolism.</title>
        <authorList>
            <person name="Garcia R."/>
            <person name="Popoff A."/>
            <person name="Bader C.D."/>
            <person name="Loehr J."/>
            <person name="Walesch S."/>
            <person name="Walt C."/>
            <person name="Boldt J."/>
            <person name="Bunk B."/>
            <person name="Haeckl F.J.F.P.J."/>
            <person name="Gunesch A.P."/>
            <person name="Birkelbach J."/>
            <person name="Nuebel U."/>
            <person name="Pietschmann T."/>
            <person name="Bach T."/>
            <person name="Mueller R."/>
        </authorList>
    </citation>
    <scope>NUCLEOTIDE SEQUENCE [LARGE SCALE GENOMIC DNA]</scope>
    <source>
        <strain evidence="2 3">MSr11954</strain>
    </source>
</reference>
<dbReference type="SUPFAM" id="SSF102198">
    <property type="entry name" value="Putative cyclase"/>
    <property type="match status" value="1"/>
</dbReference>
<dbReference type="RefSeq" id="WP_394822501.1">
    <property type="nucleotide sequence ID" value="NZ_CP089984.1"/>
</dbReference>
<evidence type="ECO:0000313" key="2">
    <source>
        <dbReference type="EMBL" id="WXB12882.1"/>
    </source>
</evidence>
<dbReference type="InterPro" id="IPR037175">
    <property type="entry name" value="KFase_sf"/>
</dbReference>
<accession>A0ABZ2LV64</accession>
<protein>
    <submittedName>
        <fullName evidence="2">Cyclase family protein</fullName>
    </submittedName>
</protein>
<keyword evidence="1" id="KW-0732">Signal</keyword>
<name>A0ABZ2LV64_9BACT</name>
<feature type="chain" id="PRO_5046017377" evidence="1">
    <location>
        <begin position="18"/>
        <end position="286"/>
    </location>
</feature>
<dbReference type="InterPro" id="IPR007325">
    <property type="entry name" value="KFase/CYL"/>
</dbReference>
<dbReference type="PANTHER" id="PTHR31118:SF12">
    <property type="entry name" value="CYCLASE-LIKE PROTEIN 2"/>
    <property type="match status" value="1"/>
</dbReference>
<feature type="signal peptide" evidence="1">
    <location>
        <begin position="1"/>
        <end position="17"/>
    </location>
</feature>
<dbReference type="Gene3D" id="3.50.30.50">
    <property type="entry name" value="Putative cyclase"/>
    <property type="match status" value="1"/>
</dbReference>
<dbReference type="PROSITE" id="PS51257">
    <property type="entry name" value="PROKAR_LIPOPROTEIN"/>
    <property type="match status" value="1"/>
</dbReference>
<proteinExistence type="predicted"/>
<evidence type="ECO:0000313" key="3">
    <source>
        <dbReference type="Proteomes" id="UP001370348"/>
    </source>
</evidence>
<sequence length="286" mass="30006">MVRSLLLLAALALTSCAANPSQPASPQLNAATVQSAIVATGGRIVDLSYPYDNATLYWPTDTAGFVLEKTHWGKTDGGYFYASAKMCTAEHGGTHIDAPIHFAEGRPTLDKIALDRLIAPAVVIDISKAAASNPDALLGAADIEAFERTHGRIEPKTIVLVRTGWSERWPDRKRYLGDDKPGDASNLHFPGIGEDAARALVARKVAAVGIDTASIDNGPSKTFMTHRVLLDAEIPGLENLASLKELPARGAAVIALPMKIGGGSGGPLRVVALLPPPVSTASPPAR</sequence>
<dbReference type="PANTHER" id="PTHR31118">
    <property type="entry name" value="CYCLASE-LIKE PROTEIN 2"/>
    <property type="match status" value="1"/>
</dbReference>
<organism evidence="2 3">
    <name type="scientific">Pendulispora albinea</name>
    <dbReference type="NCBI Taxonomy" id="2741071"/>
    <lineage>
        <taxon>Bacteria</taxon>
        <taxon>Pseudomonadati</taxon>
        <taxon>Myxococcota</taxon>
        <taxon>Myxococcia</taxon>
        <taxon>Myxococcales</taxon>
        <taxon>Sorangiineae</taxon>
        <taxon>Pendulisporaceae</taxon>
        <taxon>Pendulispora</taxon>
    </lineage>
</organism>
<dbReference type="Proteomes" id="UP001370348">
    <property type="component" value="Chromosome"/>
</dbReference>
<evidence type="ECO:0000256" key="1">
    <source>
        <dbReference type="SAM" id="SignalP"/>
    </source>
</evidence>
<keyword evidence="3" id="KW-1185">Reference proteome</keyword>
<dbReference type="EMBL" id="CP089984">
    <property type="protein sequence ID" value="WXB12882.1"/>
    <property type="molecule type" value="Genomic_DNA"/>
</dbReference>
<dbReference type="Pfam" id="PF04199">
    <property type="entry name" value="Cyclase"/>
    <property type="match status" value="1"/>
</dbReference>